<sequence length="393" mass="45957">MFAGKKSAQIREILISESAWEEMTCLFAPSLTNGWSPLTPFNIACLGLKEGYNIEHFKVVTSELNFYSEHILVLQSLFNFYKNSKIKELYHTSRTLLREDFDIVIGVDSNYIDSISVIDYITSRDVDIIFYKTLFGISIALNKGMKPDHDIKELSSYLSGLKKEKLCEFHSYLSNNRHLKDSIKTTNKIYSNIYSNEEFFRPSIFLSDYSSTNYKKGKSPLRLVSEKVEVILNIYKDLTEVISKQYILIVGLRNIEESDNYDTFKMNYVRTRKGKVFINNIAEFSELDLGMKARFMKGSYFEKDLKIISNKIRNSIAHNNWEYNELSQEVLFRFNKGINDAPNEKDFECKTILEINSEIITLFRLMHKLNIIYYLFGCFYGRNDWDKGELDNI</sequence>
<gene>
    <name evidence="1" type="ORF">HV056_06170</name>
</gene>
<dbReference type="RefSeq" id="WP_182410846.1">
    <property type="nucleotide sequence ID" value="NZ_JABXRP010000001.1"/>
</dbReference>
<comment type="caution">
    <text evidence="1">The sequence shown here is derived from an EMBL/GenBank/DDBJ whole genome shotgun (WGS) entry which is preliminary data.</text>
</comment>
<organism evidence="1 2">
    <name type="scientific">Enterobacter asburiae</name>
    <dbReference type="NCBI Taxonomy" id="61645"/>
    <lineage>
        <taxon>Bacteria</taxon>
        <taxon>Pseudomonadati</taxon>
        <taxon>Pseudomonadota</taxon>
        <taxon>Gammaproteobacteria</taxon>
        <taxon>Enterobacterales</taxon>
        <taxon>Enterobacteriaceae</taxon>
        <taxon>Enterobacter</taxon>
        <taxon>Enterobacter cloacae complex</taxon>
    </lineage>
</organism>
<dbReference type="AlphaFoldDB" id="A0A7W3HCP9"/>
<reference evidence="1 2" key="1">
    <citation type="submission" date="2020-06" db="EMBL/GenBank/DDBJ databases">
        <title>REHAB project genomes.</title>
        <authorList>
            <person name="Shaw L.P."/>
        </authorList>
    </citation>
    <scope>NUCLEOTIDE SEQUENCE [LARGE SCALE GENOMIC DNA]</scope>
    <source>
        <strain evidence="1 2">RHBSTW-00074</strain>
    </source>
</reference>
<dbReference type="Proteomes" id="UP000533461">
    <property type="component" value="Unassembled WGS sequence"/>
</dbReference>
<proteinExistence type="predicted"/>
<dbReference type="EMBL" id="JABXRP010000001">
    <property type="protein sequence ID" value="MBA8076146.1"/>
    <property type="molecule type" value="Genomic_DNA"/>
</dbReference>
<accession>A0A7W3HCP9</accession>
<evidence type="ECO:0000313" key="1">
    <source>
        <dbReference type="EMBL" id="MBA8076146.1"/>
    </source>
</evidence>
<evidence type="ECO:0000313" key="2">
    <source>
        <dbReference type="Proteomes" id="UP000533461"/>
    </source>
</evidence>
<protein>
    <submittedName>
        <fullName evidence="1">Uncharacterized protein</fullName>
    </submittedName>
</protein>
<name>A0A7W3HCP9_ENTAS</name>